<evidence type="ECO:0000313" key="2">
    <source>
        <dbReference type="Proteomes" id="UP000027265"/>
    </source>
</evidence>
<dbReference type="AlphaFoldDB" id="A0A067PK44"/>
<proteinExistence type="predicted"/>
<dbReference type="CDD" id="cd09917">
    <property type="entry name" value="F-box_SF"/>
    <property type="match status" value="1"/>
</dbReference>
<accession>A0A067PK44</accession>
<dbReference type="InterPro" id="IPR036047">
    <property type="entry name" value="F-box-like_dom_sf"/>
</dbReference>
<evidence type="ECO:0008006" key="3">
    <source>
        <dbReference type="Google" id="ProtNLM"/>
    </source>
</evidence>
<dbReference type="Gene3D" id="3.80.10.10">
    <property type="entry name" value="Ribonuclease Inhibitor"/>
    <property type="match status" value="1"/>
</dbReference>
<evidence type="ECO:0000313" key="1">
    <source>
        <dbReference type="EMBL" id="KDQ54215.1"/>
    </source>
</evidence>
<dbReference type="SUPFAM" id="SSF52047">
    <property type="entry name" value="RNI-like"/>
    <property type="match status" value="1"/>
</dbReference>
<dbReference type="InterPro" id="IPR032675">
    <property type="entry name" value="LRR_dom_sf"/>
</dbReference>
<sequence length="488" mass="54963">MLQSIDETLPPELWEMCCVYLPRTDLRSLTLTCTAFRWIAQPKLFDTLKISVVPRAVILEGVQEDRTLQMPLTLSVARLRFFACERIRASVQSCHLTVERSEREDGWVCLQDGTLEVMDEFLRSLPSFPNVSKVSFTSVMLDARELQCLGELRSLKTLVLSDCRLIPSPTPPTALAIEHLQISGDPYRIFPPSKEGSSIGMLFDLTRLRTLNISRHTWGDETSAAIFHVSSDITPFLNLTTLSIPSTSMLSPSFPSLIARCPRLHKLELLTFPKSTSHPYRPPPVVLSSTMASHLEVFVGPDPCTPTFTSRALRKIVMTSGLELPYNIPEEIIRILSDVNSPSDLEDLTFGVYHITGSLLDCICDRFSSLKSLAMTIWTVDGDGFPEGVYTRKMLISQLPHHLPRTLIHLELHTRFSCLEGSEDIQGEALSAFIRALLGHCKCLQTFRISFQGILGGILPVKSWIWERTMENQHRWGGWEPLQITIQT</sequence>
<organism evidence="1 2">
    <name type="scientific">Jaapia argillacea MUCL 33604</name>
    <dbReference type="NCBI Taxonomy" id="933084"/>
    <lineage>
        <taxon>Eukaryota</taxon>
        <taxon>Fungi</taxon>
        <taxon>Dikarya</taxon>
        <taxon>Basidiomycota</taxon>
        <taxon>Agaricomycotina</taxon>
        <taxon>Agaricomycetes</taxon>
        <taxon>Agaricomycetidae</taxon>
        <taxon>Jaapiales</taxon>
        <taxon>Jaapiaceae</taxon>
        <taxon>Jaapia</taxon>
    </lineage>
</organism>
<keyword evidence="2" id="KW-1185">Reference proteome</keyword>
<name>A0A067PK44_9AGAM</name>
<dbReference type="InParanoid" id="A0A067PK44"/>
<protein>
    <recommendedName>
        <fullName evidence="3">F-box domain-containing protein</fullName>
    </recommendedName>
</protein>
<reference evidence="2" key="1">
    <citation type="journal article" date="2014" name="Proc. Natl. Acad. Sci. U.S.A.">
        <title>Extensive sampling of basidiomycete genomes demonstrates inadequacy of the white-rot/brown-rot paradigm for wood decay fungi.</title>
        <authorList>
            <person name="Riley R."/>
            <person name="Salamov A.A."/>
            <person name="Brown D.W."/>
            <person name="Nagy L.G."/>
            <person name="Floudas D."/>
            <person name="Held B.W."/>
            <person name="Levasseur A."/>
            <person name="Lombard V."/>
            <person name="Morin E."/>
            <person name="Otillar R."/>
            <person name="Lindquist E.A."/>
            <person name="Sun H."/>
            <person name="LaButti K.M."/>
            <person name="Schmutz J."/>
            <person name="Jabbour D."/>
            <person name="Luo H."/>
            <person name="Baker S.E."/>
            <person name="Pisabarro A.G."/>
            <person name="Walton J.D."/>
            <person name="Blanchette R.A."/>
            <person name="Henrissat B."/>
            <person name="Martin F."/>
            <person name="Cullen D."/>
            <person name="Hibbett D.S."/>
            <person name="Grigoriev I.V."/>
        </authorList>
    </citation>
    <scope>NUCLEOTIDE SEQUENCE [LARGE SCALE GENOMIC DNA]</scope>
    <source>
        <strain evidence="2">MUCL 33604</strain>
    </source>
</reference>
<dbReference type="Proteomes" id="UP000027265">
    <property type="component" value="Unassembled WGS sequence"/>
</dbReference>
<gene>
    <name evidence="1" type="ORF">JAAARDRAFT_38381</name>
</gene>
<dbReference type="SUPFAM" id="SSF81383">
    <property type="entry name" value="F-box domain"/>
    <property type="match status" value="1"/>
</dbReference>
<dbReference type="EMBL" id="KL197729">
    <property type="protein sequence ID" value="KDQ54215.1"/>
    <property type="molecule type" value="Genomic_DNA"/>
</dbReference>
<dbReference type="HOGENOM" id="CLU_618290_0_0_1"/>
<dbReference type="OrthoDB" id="2864564at2759"/>